<proteinExistence type="predicted"/>
<keyword evidence="1" id="KW-0496">Mitochondrion</keyword>
<name>A0A124GNH1_PICGL</name>
<evidence type="ECO:0000313" key="1">
    <source>
        <dbReference type="EMBL" id="KUM48801.1"/>
    </source>
</evidence>
<reference evidence="1" key="1">
    <citation type="journal article" date="2015" name="Genome Biol. Evol.">
        <title>Organellar Genomes of White Spruce (Picea glauca): Assembly and Annotation.</title>
        <authorList>
            <person name="Jackman S.D."/>
            <person name="Warren R.L."/>
            <person name="Gibb E.A."/>
            <person name="Vandervalk B.P."/>
            <person name="Mohamadi H."/>
            <person name="Chu J."/>
            <person name="Raymond A."/>
            <person name="Pleasance S."/>
            <person name="Coope R."/>
            <person name="Wildung M.R."/>
            <person name="Ritland C.E."/>
            <person name="Bousquet J."/>
            <person name="Jones S.J."/>
            <person name="Bohlmann J."/>
            <person name="Birol I."/>
        </authorList>
    </citation>
    <scope>NUCLEOTIDE SEQUENCE [LARGE SCALE GENOMIC DNA]</scope>
    <source>
        <tissue evidence="1">Flushing bud</tissue>
    </source>
</reference>
<geneLocation type="mitochondrion" evidence="1"/>
<organism evidence="1">
    <name type="scientific">Picea glauca</name>
    <name type="common">White spruce</name>
    <name type="synonym">Pinus glauca</name>
    <dbReference type="NCBI Taxonomy" id="3330"/>
    <lineage>
        <taxon>Eukaryota</taxon>
        <taxon>Viridiplantae</taxon>
        <taxon>Streptophyta</taxon>
        <taxon>Embryophyta</taxon>
        <taxon>Tracheophyta</taxon>
        <taxon>Spermatophyta</taxon>
        <taxon>Pinopsida</taxon>
        <taxon>Pinidae</taxon>
        <taxon>Conifers I</taxon>
        <taxon>Pinales</taxon>
        <taxon>Pinaceae</taxon>
        <taxon>Picea</taxon>
    </lineage>
</organism>
<protein>
    <submittedName>
        <fullName evidence="1">Uncharacterized protein</fullName>
    </submittedName>
</protein>
<gene>
    <name evidence="1" type="ORF">ABT39_MTgene4137</name>
</gene>
<comment type="caution">
    <text evidence="1">The sequence shown here is derived from an EMBL/GenBank/DDBJ whole genome shotgun (WGS) entry which is preliminary data.</text>
</comment>
<dbReference type="AlphaFoldDB" id="A0A124GNH1"/>
<accession>A0A124GNH1</accession>
<sequence length="43" mass="4944">MAWIGLCGRERASLGWIDRLQTARREMPRQPGDALCFSHLQES</sequence>
<dbReference type="EMBL" id="LKAM01000004">
    <property type="protein sequence ID" value="KUM48801.1"/>
    <property type="molecule type" value="Genomic_DNA"/>
</dbReference>